<evidence type="ECO:0000259" key="2">
    <source>
        <dbReference type="Pfam" id="PF03886"/>
    </source>
</evidence>
<dbReference type="SUPFAM" id="SSF159594">
    <property type="entry name" value="XCC0632-like"/>
    <property type="match status" value="1"/>
</dbReference>
<dbReference type="OrthoDB" id="7618596at2"/>
<proteinExistence type="predicted"/>
<dbReference type="EMBL" id="CP001678">
    <property type="protein sequence ID" value="ACT58195.1"/>
    <property type="molecule type" value="Genomic_DNA"/>
</dbReference>
<dbReference type="Gene3D" id="3.40.50.10610">
    <property type="entry name" value="ABC-type transport auxiliary lipoprotein component"/>
    <property type="match status" value="1"/>
</dbReference>
<dbReference type="Proteomes" id="UP000002745">
    <property type="component" value="Chromosome"/>
</dbReference>
<feature type="domain" description="ABC-type transport auxiliary lipoprotein component" evidence="2">
    <location>
        <begin position="48"/>
        <end position="190"/>
    </location>
</feature>
<dbReference type="PROSITE" id="PS51257">
    <property type="entry name" value="PROKAR_LIPOPROTEIN"/>
    <property type="match status" value="1"/>
</dbReference>
<name>C6XN25_HIRBI</name>
<dbReference type="RefSeq" id="WP_015826345.1">
    <property type="nucleotide sequence ID" value="NC_012982.1"/>
</dbReference>
<sequence>MFIRLKKQMYVLPLILVGMGLGGCVSVLPEPKQPDALVRLPTSGMRGASSPLNTNIVVHIPDAMGAISGAEIAASDNQRIQYINDVRWADSPARLFQAAVVDALTVSEGDGLAVPVQVGARGEYDLRLSILDLTVDNEKEEAVCKVRVVLTRSGDKSIIASDVLQAVELLENKKSVDRAEALARAISNAAEITADFVATHAQPYDLDAERRAKRLEKRAERRKQQDEDAAKDELENELEPEEIIPEFPPEIQLNT</sequence>
<dbReference type="HOGENOM" id="CLU_1088919_0_0_5"/>
<feature type="compositionally biased region" description="Acidic residues" evidence="1">
    <location>
        <begin position="234"/>
        <end position="244"/>
    </location>
</feature>
<gene>
    <name evidence="3" type="ordered locus">Hbal_0493</name>
</gene>
<dbReference type="Pfam" id="PF03886">
    <property type="entry name" value="ABC_trans_aux"/>
    <property type="match status" value="1"/>
</dbReference>
<organism evidence="3 4">
    <name type="scientific">Hirschia baltica (strain ATCC 49814 / DSM 5838 / IFAM 1418)</name>
    <dbReference type="NCBI Taxonomy" id="582402"/>
    <lineage>
        <taxon>Bacteria</taxon>
        <taxon>Pseudomonadati</taxon>
        <taxon>Pseudomonadota</taxon>
        <taxon>Alphaproteobacteria</taxon>
        <taxon>Hyphomonadales</taxon>
        <taxon>Hyphomonadaceae</taxon>
        <taxon>Hirschia</taxon>
    </lineage>
</organism>
<dbReference type="AlphaFoldDB" id="C6XN25"/>
<reference evidence="4" key="1">
    <citation type="journal article" date="2011" name="J. Bacteriol.">
        <title>Genome sequences of eight morphologically diverse alphaproteobacteria.</title>
        <authorList>
            <consortium name="US DOE Joint Genome Institute"/>
            <person name="Brown P.J."/>
            <person name="Kysela D.T."/>
            <person name="Buechlein A."/>
            <person name="Hemmerich C."/>
            <person name="Brun Y.V."/>
        </authorList>
    </citation>
    <scope>NUCLEOTIDE SEQUENCE [LARGE SCALE GENOMIC DNA]</scope>
    <source>
        <strain evidence="4">ATCC 49814 / DSM 5838 / IFAM 1418</strain>
    </source>
</reference>
<feature type="region of interest" description="Disordered" evidence="1">
    <location>
        <begin position="216"/>
        <end position="255"/>
    </location>
</feature>
<accession>C6XN25</accession>
<protein>
    <recommendedName>
        <fullName evidence="2">ABC-type transport auxiliary lipoprotein component domain-containing protein</fullName>
    </recommendedName>
</protein>
<dbReference type="KEGG" id="hba:Hbal_0493"/>
<dbReference type="InterPro" id="IPR005586">
    <property type="entry name" value="ABC_trans_aux"/>
</dbReference>
<feature type="compositionally biased region" description="Basic and acidic residues" evidence="1">
    <location>
        <begin position="217"/>
        <end position="233"/>
    </location>
</feature>
<keyword evidence="4" id="KW-1185">Reference proteome</keyword>
<evidence type="ECO:0000313" key="4">
    <source>
        <dbReference type="Proteomes" id="UP000002745"/>
    </source>
</evidence>
<evidence type="ECO:0000256" key="1">
    <source>
        <dbReference type="SAM" id="MobiDB-lite"/>
    </source>
</evidence>
<dbReference type="eggNOG" id="COG3218">
    <property type="taxonomic scope" value="Bacteria"/>
</dbReference>
<dbReference type="STRING" id="582402.Hbal_0493"/>
<evidence type="ECO:0000313" key="3">
    <source>
        <dbReference type="EMBL" id="ACT58195.1"/>
    </source>
</evidence>